<evidence type="ECO:0000313" key="1">
    <source>
        <dbReference type="EMBL" id="JAD33038.1"/>
    </source>
</evidence>
<organism evidence="1">
    <name type="scientific">Arundo donax</name>
    <name type="common">Giant reed</name>
    <name type="synonym">Donax arundinaceus</name>
    <dbReference type="NCBI Taxonomy" id="35708"/>
    <lineage>
        <taxon>Eukaryota</taxon>
        <taxon>Viridiplantae</taxon>
        <taxon>Streptophyta</taxon>
        <taxon>Embryophyta</taxon>
        <taxon>Tracheophyta</taxon>
        <taxon>Spermatophyta</taxon>
        <taxon>Magnoliopsida</taxon>
        <taxon>Liliopsida</taxon>
        <taxon>Poales</taxon>
        <taxon>Poaceae</taxon>
        <taxon>PACMAD clade</taxon>
        <taxon>Arundinoideae</taxon>
        <taxon>Arundineae</taxon>
        <taxon>Arundo</taxon>
    </lineage>
</organism>
<reference evidence="1" key="1">
    <citation type="submission" date="2014-09" db="EMBL/GenBank/DDBJ databases">
        <authorList>
            <person name="Magalhaes I.L.F."/>
            <person name="Oliveira U."/>
            <person name="Santos F.R."/>
            <person name="Vidigal T.H.D.A."/>
            <person name="Brescovit A.D."/>
            <person name="Santos A.J."/>
        </authorList>
    </citation>
    <scope>NUCLEOTIDE SEQUENCE</scope>
    <source>
        <tissue evidence="1">Shoot tissue taken approximately 20 cm above the soil surface</tissue>
    </source>
</reference>
<dbReference type="AlphaFoldDB" id="A0A0A8Z5S6"/>
<name>A0A0A8Z5S6_ARUDO</name>
<dbReference type="EMBL" id="GBRH01264857">
    <property type="protein sequence ID" value="JAD33038.1"/>
    <property type="molecule type" value="Transcribed_RNA"/>
</dbReference>
<sequence>MYVNVVISVQTSDDDTNNFPIRI</sequence>
<accession>A0A0A8Z5S6</accession>
<protein>
    <submittedName>
        <fullName evidence="1">Uncharacterized protein</fullName>
    </submittedName>
</protein>
<proteinExistence type="predicted"/>
<reference evidence="1" key="2">
    <citation type="journal article" date="2015" name="Data Brief">
        <title>Shoot transcriptome of the giant reed, Arundo donax.</title>
        <authorList>
            <person name="Barrero R.A."/>
            <person name="Guerrero F.D."/>
            <person name="Moolhuijzen P."/>
            <person name="Goolsby J.A."/>
            <person name="Tidwell J."/>
            <person name="Bellgard S.E."/>
            <person name="Bellgard M.I."/>
        </authorList>
    </citation>
    <scope>NUCLEOTIDE SEQUENCE</scope>
    <source>
        <tissue evidence="1">Shoot tissue taken approximately 20 cm above the soil surface</tissue>
    </source>
</reference>